<dbReference type="PRINTS" id="PR00792">
    <property type="entry name" value="PEPSIN"/>
</dbReference>
<accession>A0AAV5DC87</accession>
<dbReference type="PROSITE" id="PS51767">
    <property type="entry name" value="PEPTIDASE_A1"/>
    <property type="match status" value="1"/>
</dbReference>
<proteinExistence type="inferred from homology"/>
<reference evidence="9" key="2">
    <citation type="submission" date="2021-12" db="EMBL/GenBank/DDBJ databases">
        <title>Resequencing data analysis of finger millet.</title>
        <authorList>
            <person name="Hatakeyama M."/>
            <person name="Aluri S."/>
            <person name="Balachadran M.T."/>
            <person name="Sivarajan S.R."/>
            <person name="Poveda L."/>
            <person name="Shimizu-Inatsugi R."/>
            <person name="Schlapbach R."/>
            <person name="Sreeman S.M."/>
            <person name="Shimizu K.K."/>
        </authorList>
    </citation>
    <scope>NUCLEOTIDE SEQUENCE</scope>
</reference>
<dbReference type="GO" id="GO:0006508">
    <property type="term" value="P:proteolysis"/>
    <property type="evidence" value="ECO:0007669"/>
    <property type="project" value="UniProtKB-KW"/>
</dbReference>
<keyword evidence="4" id="KW-0378">Hydrolase</keyword>
<gene>
    <name evidence="9" type="primary">ga25926</name>
    <name evidence="9" type="ORF">PR202_ga25926</name>
</gene>
<dbReference type="GO" id="GO:0005576">
    <property type="term" value="C:extracellular region"/>
    <property type="evidence" value="ECO:0007669"/>
    <property type="project" value="TreeGrafter"/>
</dbReference>
<dbReference type="InterPro" id="IPR034161">
    <property type="entry name" value="Pepsin-like_plant"/>
</dbReference>
<evidence type="ECO:0000313" key="10">
    <source>
        <dbReference type="Proteomes" id="UP001054889"/>
    </source>
</evidence>
<dbReference type="InterPro" id="IPR032861">
    <property type="entry name" value="TAXi_N"/>
</dbReference>
<evidence type="ECO:0000256" key="7">
    <source>
        <dbReference type="SAM" id="SignalP"/>
    </source>
</evidence>
<feature type="domain" description="Peptidase A1" evidence="8">
    <location>
        <begin position="84"/>
        <end position="436"/>
    </location>
</feature>
<keyword evidence="10" id="KW-1185">Reference proteome</keyword>
<feature type="active site" evidence="6">
    <location>
        <position position="320"/>
    </location>
</feature>
<organism evidence="9 10">
    <name type="scientific">Eleusine coracana subsp. coracana</name>
    <dbReference type="NCBI Taxonomy" id="191504"/>
    <lineage>
        <taxon>Eukaryota</taxon>
        <taxon>Viridiplantae</taxon>
        <taxon>Streptophyta</taxon>
        <taxon>Embryophyta</taxon>
        <taxon>Tracheophyta</taxon>
        <taxon>Spermatophyta</taxon>
        <taxon>Magnoliopsida</taxon>
        <taxon>Liliopsida</taxon>
        <taxon>Poales</taxon>
        <taxon>Poaceae</taxon>
        <taxon>PACMAD clade</taxon>
        <taxon>Chloridoideae</taxon>
        <taxon>Cynodonteae</taxon>
        <taxon>Eleusininae</taxon>
        <taxon>Eleusine</taxon>
    </lineage>
</organism>
<feature type="active site" evidence="6">
    <location>
        <position position="102"/>
    </location>
</feature>
<evidence type="ECO:0000256" key="5">
    <source>
        <dbReference type="ARBA" id="ARBA00023180"/>
    </source>
</evidence>
<reference evidence="9" key="1">
    <citation type="journal article" date="2018" name="DNA Res.">
        <title>Multiple hybrid de novo genome assembly of finger millet, an orphan allotetraploid crop.</title>
        <authorList>
            <person name="Hatakeyama M."/>
            <person name="Aluri S."/>
            <person name="Balachadran M.T."/>
            <person name="Sivarajan S.R."/>
            <person name="Patrignani A."/>
            <person name="Gruter S."/>
            <person name="Poveda L."/>
            <person name="Shimizu-Inatsugi R."/>
            <person name="Baeten J."/>
            <person name="Francoijs K.J."/>
            <person name="Nataraja K.N."/>
            <person name="Reddy Y.A.N."/>
            <person name="Phadnis S."/>
            <person name="Ravikumar R.L."/>
            <person name="Schlapbach R."/>
            <person name="Sreeman S.M."/>
            <person name="Shimizu K.K."/>
        </authorList>
    </citation>
    <scope>NUCLEOTIDE SEQUENCE</scope>
</reference>
<dbReference type="Pfam" id="PF14543">
    <property type="entry name" value="TAXi_N"/>
    <property type="match status" value="1"/>
</dbReference>
<keyword evidence="7" id="KW-0732">Signal</keyword>
<dbReference type="PANTHER" id="PTHR47967">
    <property type="entry name" value="OS07G0603500 PROTEIN-RELATED"/>
    <property type="match status" value="1"/>
</dbReference>
<dbReference type="InterPro" id="IPR001461">
    <property type="entry name" value="Aspartic_peptidase_A1"/>
</dbReference>
<evidence type="ECO:0000256" key="3">
    <source>
        <dbReference type="ARBA" id="ARBA00022750"/>
    </source>
</evidence>
<dbReference type="InterPro" id="IPR021109">
    <property type="entry name" value="Peptidase_aspartic_dom_sf"/>
</dbReference>
<dbReference type="PANTHER" id="PTHR47967:SF31">
    <property type="entry name" value="ASPARTYL PROTEASE FAMILY PROTEIN"/>
    <property type="match status" value="1"/>
</dbReference>
<keyword evidence="5" id="KW-0325">Glycoprotein</keyword>
<evidence type="ECO:0000259" key="8">
    <source>
        <dbReference type="PROSITE" id="PS51767"/>
    </source>
</evidence>
<evidence type="ECO:0000256" key="4">
    <source>
        <dbReference type="ARBA" id="ARBA00022801"/>
    </source>
</evidence>
<keyword evidence="3" id="KW-0064">Aspartyl protease</keyword>
<dbReference type="InterPro" id="IPR051708">
    <property type="entry name" value="Plant_Aspart_Prot_A1"/>
</dbReference>
<feature type="signal peptide" evidence="7">
    <location>
        <begin position="1"/>
        <end position="26"/>
    </location>
</feature>
<dbReference type="GO" id="GO:0004190">
    <property type="term" value="F:aspartic-type endopeptidase activity"/>
    <property type="evidence" value="ECO:0007669"/>
    <property type="project" value="UniProtKB-KW"/>
</dbReference>
<dbReference type="SUPFAM" id="SSF50630">
    <property type="entry name" value="Acid proteases"/>
    <property type="match status" value="1"/>
</dbReference>
<comment type="similarity">
    <text evidence="1">Belongs to the peptidase A1 family.</text>
</comment>
<evidence type="ECO:0000256" key="1">
    <source>
        <dbReference type="ARBA" id="ARBA00007447"/>
    </source>
</evidence>
<dbReference type="CDD" id="cd05476">
    <property type="entry name" value="pepsin_A_like_plant"/>
    <property type="match status" value="1"/>
</dbReference>
<dbReference type="Gene3D" id="2.40.70.10">
    <property type="entry name" value="Acid Proteases"/>
    <property type="match status" value="2"/>
</dbReference>
<evidence type="ECO:0000313" key="9">
    <source>
        <dbReference type="EMBL" id="GJN08041.1"/>
    </source>
</evidence>
<dbReference type="Pfam" id="PF14541">
    <property type="entry name" value="TAXi_C"/>
    <property type="match status" value="1"/>
</dbReference>
<evidence type="ECO:0000256" key="2">
    <source>
        <dbReference type="ARBA" id="ARBA00022670"/>
    </source>
</evidence>
<dbReference type="EMBL" id="BQKI01000015">
    <property type="protein sequence ID" value="GJN08041.1"/>
    <property type="molecule type" value="Genomic_DNA"/>
</dbReference>
<feature type="chain" id="PRO_5043371864" description="Peptidase A1 domain-containing protein" evidence="7">
    <location>
        <begin position="27"/>
        <end position="443"/>
    </location>
</feature>
<name>A0AAV5DC87_ELECO</name>
<dbReference type="InterPro" id="IPR032799">
    <property type="entry name" value="TAXi_C"/>
</dbReference>
<dbReference type="Proteomes" id="UP001054889">
    <property type="component" value="Unassembled WGS sequence"/>
</dbReference>
<comment type="caution">
    <text evidence="9">The sequence shown here is derived from an EMBL/GenBank/DDBJ whole genome shotgun (WGS) entry which is preliminary data.</text>
</comment>
<dbReference type="AlphaFoldDB" id="A0AAV5DC87"/>
<dbReference type="FunFam" id="2.40.70.10:FF:000033">
    <property type="entry name" value="Aspartyl protease family protein"/>
    <property type="match status" value="1"/>
</dbReference>
<keyword evidence="2" id="KW-0645">Protease</keyword>
<evidence type="ECO:0000256" key="6">
    <source>
        <dbReference type="PIRSR" id="PIRSR601461-1"/>
    </source>
</evidence>
<dbReference type="InterPro" id="IPR033121">
    <property type="entry name" value="PEPTIDASE_A1"/>
</dbReference>
<protein>
    <recommendedName>
        <fullName evidence="8">Peptidase A1 domain-containing protein</fullName>
    </recommendedName>
</protein>
<sequence>MAEMHKLSFLLLALLVAQLAITCSDATTPVRMHLTRTHSGSGLSWRETLQRMALRSKARAAQFHSGSSASGQVVPGQGDPNTEYRVRLAVGTPPQPVELTLDTGSDLIWTQCQLGSCPSCYDQALPYFDPSRSSTVSRLDCGSPACQDLDLSSCGTRKSQWGNQACVYTYWYGDKSVTTGFLGADTFTFAGAAAALPGVAFGCGLFNNGLLKFNVTGTGIVGFGRGTLSLPSQLKVDNFSYCFTPETGSKPSPVLLGLPANLYSSSARGAVQTTRLIQSPTVPTFYYLSLKGITVGSTRLAIPDSTFALTKDGTGGTIIDSGTAITTLPPHVYRLLRDAFVSQVKLKANDEGLLCFEVPARAKKLPRMPRLALHFEGATLELPRENYMLDVDERKGHREMCIVITEGGDEMTIIGNYQQQNMHILYDLAGNKLSFVPARCDRV</sequence>